<accession>A0A1I0MHM1</accession>
<keyword evidence="1" id="KW-1133">Transmembrane helix</keyword>
<dbReference type="Proteomes" id="UP000183275">
    <property type="component" value="Unassembled WGS sequence"/>
</dbReference>
<dbReference type="OrthoDB" id="157642at2157"/>
<proteinExistence type="predicted"/>
<keyword evidence="1" id="KW-0812">Transmembrane</keyword>
<feature type="transmembrane region" description="Helical" evidence="1">
    <location>
        <begin position="152"/>
        <end position="172"/>
    </location>
</feature>
<dbReference type="EMBL" id="FOIS01000001">
    <property type="protein sequence ID" value="SEV87494.1"/>
    <property type="molecule type" value="Genomic_DNA"/>
</dbReference>
<evidence type="ECO:0000313" key="2">
    <source>
        <dbReference type="EMBL" id="SEV87494.1"/>
    </source>
</evidence>
<reference evidence="3" key="1">
    <citation type="submission" date="2016-10" db="EMBL/GenBank/DDBJ databases">
        <authorList>
            <person name="Varghese N."/>
        </authorList>
    </citation>
    <scope>NUCLEOTIDE SEQUENCE [LARGE SCALE GENOMIC DNA]</scope>
    <source>
        <strain evidence="3">CGMCC 1.12284</strain>
    </source>
</reference>
<dbReference type="Pfam" id="PF24363">
    <property type="entry name" value="DUF7519"/>
    <property type="match status" value="1"/>
</dbReference>
<dbReference type="STRING" id="1202768.SAMN05216285_0946"/>
<organism evidence="2 3">
    <name type="scientific">Natrinema salifodinae</name>
    <dbReference type="NCBI Taxonomy" id="1202768"/>
    <lineage>
        <taxon>Archaea</taxon>
        <taxon>Methanobacteriati</taxon>
        <taxon>Methanobacteriota</taxon>
        <taxon>Stenosarchaea group</taxon>
        <taxon>Halobacteria</taxon>
        <taxon>Halobacteriales</taxon>
        <taxon>Natrialbaceae</taxon>
        <taxon>Natrinema</taxon>
    </lineage>
</organism>
<sequence length="174" mass="17201">MTGDDSDADPVDPAHRPAVVTGGLSIVALLLAVFASVFYSPYVLAGGVVGLMVVGAGLQRGSRRAVTLGAAAVLTGLLAGGIDGVPPVPMLASVTATVLAWDAGHHAIGIGDQLGREATTIRAEFPHVGGTVLVGLVAGAGSYAVFRVGPSGQPAAAVIAMLFGAVLLLATLQR</sequence>
<feature type="transmembrane region" description="Helical" evidence="1">
    <location>
        <begin position="26"/>
        <end position="53"/>
    </location>
</feature>
<dbReference type="InterPro" id="IPR055941">
    <property type="entry name" value="DUF7519"/>
</dbReference>
<dbReference type="RefSeq" id="WP_049990907.1">
    <property type="nucleotide sequence ID" value="NZ_FOIS01000001.1"/>
</dbReference>
<keyword evidence="3" id="KW-1185">Reference proteome</keyword>
<keyword evidence="1" id="KW-0472">Membrane</keyword>
<gene>
    <name evidence="2" type="ORF">SAMN05216285_0946</name>
</gene>
<evidence type="ECO:0000256" key="1">
    <source>
        <dbReference type="SAM" id="Phobius"/>
    </source>
</evidence>
<name>A0A1I0MHM1_9EURY</name>
<evidence type="ECO:0000313" key="3">
    <source>
        <dbReference type="Proteomes" id="UP000183275"/>
    </source>
</evidence>
<dbReference type="AlphaFoldDB" id="A0A1I0MHM1"/>
<dbReference type="eggNOG" id="arCOG09144">
    <property type="taxonomic scope" value="Archaea"/>
</dbReference>
<feature type="transmembrane region" description="Helical" evidence="1">
    <location>
        <begin position="125"/>
        <end position="146"/>
    </location>
</feature>
<protein>
    <submittedName>
        <fullName evidence="2">Uncharacterized protein</fullName>
    </submittedName>
</protein>